<evidence type="ECO:0000313" key="8">
    <source>
        <dbReference type="Proteomes" id="UP001605261"/>
    </source>
</evidence>
<evidence type="ECO:0000256" key="2">
    <source>
        <dbReference type="ARBA" id="ARBA00039140"/>
    </source>
</evidence>
<dbReference type="EC" id="3.1.1.61" evidence="2"/>
<accession>A0ABW7CT85</accession>
<evidence type="ECO:0000256" key="5">
    <source>
        <dbReference type="SAM" id="MobiDB-lite"/>
    </source>
</evidence>
<feature type="domain" description="CheB-type methylesterase" evidence="6">
    <location>
        <begin position="262"/>
        <end position="353"/>
    </location>
</feature>
<keyword evidence="8" id="KW-1185">Reference proteome</keyword>
<name>A0ABW7CT85_9GAMM</name>
<protein>
    <recommendedName>
        <fullName evidence="2">protein-glutamate methylesterase</fullName>
        <ecNumber evidence="2">3.1.1.61</ecNumber>
    </recommendedName>
</protein>
<dbReference type="InterPro" id="IPR035909">
    <property type="entry name" value="CheB_C"/>
</dbReference>
<dbReference type="InterPro" id="IPR000673">
    <property type="entry name" value="Sig_transdc_resp-reg_Me-estase"/>
</dbReference>
<dbReference type="SUPFAM" id="SSF52738">
    <property type="entry name" value="Methylesterase CheB, C-terminal domain"/>
    <property type="match status" value="1"/>
</dbReference>
<dbReference type="Proteomes" id="UP001605261">
    <property type="component" value="Unassembled WGS sequence"/>
</dbReference>
<proteinExistence type="predicted"/>
<evidence type="ECO:0000256" key="3">
    <source>
        <dbReference type="ARBA" id="ARBA00048267"/>
    </source>
</evidence>
<dbReference type="PANTHER" id="PTHR42872">
    <property type="entry name" value="PROTEIN-GLUTAMATE METHYLESTERASE/PROTEIN-GLUTAMINE GLUTAMINASE"/>
    <property type="match status" value="1"/>
</dbReference>
<evidence type="ECO:0000256" key="1">
    <source>
        <dbReference type="ARBA" id="ARBA00022801"/>
    </source>
</evidence>
<dbReference type="Pfam" id="PF01339">
    <property type="entry name" value="CheB_methylest"/>
    <property type="match status" value="1"/>
</dbReference>
<organism evidence="7 8">
    <name type="scientific">Stenotrophomonas nematodicola</name>
    <dbReference type="NCBI Taxonomy" id="2656746"/>
    <lineage>
        <taxon>Bacteria</taxon>
        <taxon>Pseudomonadati</taxon>
        <taxon>Pseudomonadota</taxon>
        <taxon>Gammaproteobacteria</taxon>
        <taxon>Lysobacterales</taxon>
        <taxon>Lysobacteraceae</taxon>
        <taxon>Stenotrophomonas</taxon>
    </lineage>
</organism>
<evidence type="ECO:0000259" key="6">
    <source>
        <dbReference type="PROSITE" id="PS50122"/>
    </source>
</evidence>
<dbReference type="EMBL" id="JBHGCJ010000001">
    <property type="protein sequence ID" value="MFG6108043.1"/>
    <property type="molecule type" value="Genomic_DNA"/>
</dbReference>
<dbReference type="Gene3D" id="3.40.50.180">
    <property type="entry name" value="Methylesterase CheB, C-terminal domain"/>
    <property type="match status" value="1"/>
</dbReference>
<evidence type="ECO:0000256" key="4">
    <source>
        <dbReference type="PROSITE-ProRule" id="PRU00050"/>
    </source>
</evidence>
<comment type="caution">
    <text evidence="7">The sequence shown here is derived from an EMBL/GenBank/DDBJ whole genome shotgun (WGS) entry which is preliminary data.</text>
</comment>
<dbReference type="RefSeq" id="WP_394161101.1">
    <property type="nucleotide sequence ID" value="NZ_JBHGCJ010000001.1"/>
</dbReference>
<dbReference type="PANTHER" id="PTHR42872:SF6">
    <property type="entry name" value="PROTEIN-GLUTAMATE METHYLESTERASE_PROTEIN-GLUTAMINE GLUTAMINASE"/>
    <property type="match status" value="1"/>
</dbReference>
<dbReference type="PROSITE" id="PS50122">
    <property type="entry name" value="CHEB"/>
    <property type="match status" value="1"/>
</dbReference>
<feature type="compositionally biased region" description="Pro residues" evidence="5">
    <location>
        <begin position="190"/>
        <end position="211"/>
    </location>
</feature>
<feature type="region of interest" description="Disordered" evidence="5">
    <location>
        <begin position="187"/>
        <end position="211"/>
    </location>
</feature>
<reference evidence="7 8" key="1">
    <citation type="submission" date="2024-09" db="EMBL/GenBank/DDBJ databases">
        <authorList>
            <consortium name="All-Russian atlas of soil microorganisms"/>
            <consortium name="as a basis for the search for new antimicrobial producers and enzymes with unique properties"/>
            <person name="Sokolova E.A."/>
            <person name="Voronina E.N."/>
        </authorList>
    </citation>
    <scope>NUCLEOTIDE SEQUENCE [LARGE SCALE GENOMIC DNA]</scope>
    <source>
        <strain evidence="7 8">AF-22b-331.1</strain>
    </source>
</reference>
<evidence type="ECO:0000313" key="7">
    <source>
        <dbReference type="EMBL" id="MFG6108043.1"/>
    </source>
</evidence>
<comment type="catalytic activity">
    <reaction evidence="3">
        <text>[protein]-L-glutamate 5-O-methyl ester + H2O = L-glutamyl-[protein] + methanol + H(+)</text>
        <dbReference type="Rhea" id="RHEA:23236"/>
        <dbReference type="Rhea" id="RHEA-COMP:10208"/>
        <dbReference type="Rhea" id="RHEA-COMP:10311"/>
        <dbReference type="ChEBI" id="CHEBI:15377"/>
        <dbReference type="ChEBI" id="CHEBI:15378"/>
        <dbReference type="ChEBI" id="CHEBI:17790"/>
        <dbReference type="ChEBI" id="CHEBI:29973"/>
        <dbReference type="ChEBI" id="CHEBI:82795"/>
        <dbReference type="EC" id="3.1.1.61"/>
    </reaction>
</comment>
<sequence>MSATDLPSLLSVALLARVGPARERLREALGQAGATLVLEEDPNALDLQVLRDAAPGAVLIALEPAIEDALERLDPVLGSPSLTLIFDEAELAARREGWEAQRWARHLVAKLHGHLDVLPPGSEQEGLLQPEPGLPTTPAQLHADAPLEFHVREAFDAAGEVPADGLYQAPGTLSEPMSLEEALAALQPAPSAPAEPTPAPAAAPPMAPPPVPLGDHSSWSLVDDDAAAPAPAIPVAGREPPPAPTDFDTARLSLVELDAERPADGAAAGAVLVLAGIGGPDALRRLLAALPDGLATPVLVHMRLDGGRYGNLVKQMARVSALPVLLAEAELPVQPGNAYILPDDVGLAVRNQGLYFTADAQGVQVGALPAAHSAVVLLSGADASLVDAVLGLAADGAWVAGQVGEGCYDPTAANAVVAAGMDAGEPPQLAQSIVERWGVRE</sequence>
<keyword evidence="1" id="KW-0378">Hydrolase</keyword>
<comment type="caution">
    <text evidence="4">Lacks conserved residue(s) required for the propagation of feature annotation.</text>
</comment>
<gene>
    <name evidence="7" type="ORF">ACEU0G_001515</name>
</gene>